<accession>A0A7D9IP65</accession>
<evidence type="ECO:0000313" key="2">
    <source>
        <dbReference type="Proteomes" id="UP001152795"/>
    </source>
</evidence>
<evidence type="ECO:0000313" key="1">
    <source>
        <dbReference type="EMBL" id="CAB4010214.1"/>
    </source>
</evidence>
<protein>
    <submittedName>
        <fullName evidence="1">Uncharacterized protein</fullName>
    </submittedName>
</protein>
<name>A0A7D9IP65_PARCT</name>
<reference evidence="1" key="1">
    <citation type="submission" date="2020-04" db="EMBL/GenBank/DDBJ databases">
        <authorList>
            <person name="Alioto T."/>
            <person name="Alioto T."/>
            <person name="Gomez Garrido J."/>
        </authorList>
    </citation>
    <scope>NUCLEOTIDE SEQUENCE</scope>
    <source>
        <strain evidence="1">A484AB</strain>
    </source>
</reference>
<sequence length="164" mass="18760">MKDKLFSLQSAIVKYCENVQRKNPFLKNALHDLQGAISQEAGKTQAYENTFALMVLPKLLEKKTGKQDYELIKLLSEDHDFDEEVGPAKFPTIIGVTESVVKIDRLALAIEGQTLLDGSSFPLESVLFAMHQCYNVFNIPKRIPKPFWFYRQCSTWAWMLINGE</sequence>
<gene>
    <name evidence="1" type="ORF">PACLA_8A074339</name>
</gene>
<dbReference type="AlphaFoldDB" id="A0A7D9IP65"/>
<comment type="caution">
    <text evidence="1">The sequence shown here is derived from an EMBL/GenBank/DDBJ whole genome shotgun (WGS) entry which is preliminary data.</text>
</comment>
<dbReference type="Proteomes" id="UP001152795">
    <property type="component" value="Unassembled WGS sequence"/>
</dbReference>
<dbReference type="EMBL" id="CACRXK020006711">
    <property type="protein sequence ID" value="CAB4010214.1"/>
    <property type="molecule type" value="Genomic_DNA"/>
</dbReference>
<keyword evidence="2" id="KW-1185">Reference proteome</keyword>
<organism evidence="1 2">
    <name type="scientific">Paramuricea clavata</name>
    <name type="common">Red gorgonian</name>
    <name type="synonym">Violescent sea-whip</name>
    <dbReference type="NCBI Taxonomy" id="317549"/>
    <lineage>
        <taxon>Eukaryota</taxon>
        <taxon>Metazoa</taxon>
        <taxon>Cnidaria</taxon>
        <taxon>Anthozoa</taxon>
        <taxon>Octocorallia</taxon>
        <taxon>Malacalcyonacea</taxon>
        <taxon>Plexauridae</taxon>
        <taxon>Paramuricea</taxon>
    </lineage>
</organism>
<proteinExistence type="predicted"/>